<reference evidence="3 4" key="1">
    <citation type="submission" date="2016-10" db="EMBL/GenBank/DDBJ databases">
        <authorList>
            <person name="de Groot N.N."/>
        </authorList>
    </citation>
    <scope>NUCLEOTIDE SEQUENCE [LARGE SCALE GENOMIC DNA]</scope>
    <source>
        <strain evidence="3 4">DSM 43019</strain>
    </source>
</reference>
<protein>
    <submittedName>
        <fullName evidence="3">DNA-binding transcriptional regulator, MerR family</fullName>
    </submittedName>
</protein>
<gene>
    <name evidence="3" type="ORF">SAMN05421541_11938</name>
</gene>
<feature type="domain" description="HTH merR-type" evidence="2">
    <location>
        <begin position="1"/>
        <end position="58"/>
    </location>
</feature>
<dbReference type="CDD" id="cd00592">
    <property type="entry name" value="HTH_MerR-like"/>
    <property type="match status" value="1"/>
</dbReference>
<accession>A0A1I2L031</accession>
<keyword evidence="1 3" id="KW-0238">DNA-binding</keyword>
<dbReference type="GO" id="GO:0003700">
    <property type="term" value="F:DNA-binding transcription factor activity"/>
    <property type="evidence" value="ECO:0007669"/>
    <property type="project" value="InterPro"/>
</dbReference>
<dbReference type="Pfam" id="PF13411">
    <property type="entry name" value="MerR_1"/>
    <property type="match status" value="1"/>
</dbReference>
<dbReference type="PANTHER" id="PTHR30204">
    <property type="entry name" value="REDOX-CYCLING DRUG-SENSING TRANSCRIPTIONAL ACTIVATOR SOXR"/>
    <property type="match status" value="1"/>
</dbReference>
<proteinExistence type="predicted"/>
<dbReference type="GO" id="GO:0003677">
    <property type="term" value="F:DNA binding"/>
    <property type="evidence" value="ECO:0007669"/>
    <property type="project" value="UniProtKB-KW"/>
</dbReference>
<dbReference type="Gene3D" id="1.10.1660.10">
    <property type="match status" value="1"/>
</dbReference>
<evidence type="ECO:0000256" key="1">
    <source>
        <dbReference type="ARBA" id="ARBA00023125"/>
    </source>
</evidence>
<dbReference type="InterPro" id="IPR009061">
    <property type="entry name" value="DNA-bd_dom_put_sf"/>
</dbReference>
<dbReference type="InterPro" id="IPR000551">
    <property type="entry name" value="MerR-type_HTH_dom"/>
</dbReference>
<dbReference type="InterPro" id="IPR047057">
    <property type="entry name" value="MerR_fam"/>
</dbReference>
<sequence>MSVSAIRFYADEGIVPASGLNSAGHRVYDVTAVARLELIRTLRDLGTGLDEIRRLLRGETTLRYLLAEHLELVERQSIDLRARRSVLRALNRHEHPVQRAALMRRLVTMSDEDRERLVDDFWTEAGADLPADFAERLGAMRPRLPDDPAAAQLDAWIELADLLRDPEFRAAVRDHLRDTYTGSPGAAVMTSAPVQEYIHSGSAVMEKIVAAYRSGLPADAGYARELAGRLVSETAAALGTDDSPQRRERLAAAYRMIDEFDDTEHDERYKATHGRYLALVAAVNATPADPNADLDFGGLSRWLATALDG</sequence>
<dbReference type="SMART" id="SM00422">
    <property type="entry name" value="HTH_MERR"/>
    <property type="match status" value="1"/>
</dbReference>
<dbReference type="STRING" id="35752.SAMN05421541_11938"/>
<dbReference type="EMBL" id="FONV01000019">
    <property type="protein sequence ID" value="SFF71919.1"/>
    <property type="molecule type" value="Genomic_DNA"/>
</dbReference>
<evidence type="ECO:0000259" key="2">
    <source>
        <dbReference type="PROSITE" id="PS50937"/>
    </source>
</evidence>
<dbReference type="PROSITE" id="PS50937">
    <property type="entry name" value="HTH_MERR_2"/>
    <property type="match status" value="1"/>
</dbReference>
<dbReference type="SUPFAM" id="SSF46955">
    <property type="entry name" value="Putative DNA-binding domain"/>
    <property type="match status" value="1"/>
</dbReference>
<dbReference type="PANTHER" id="PTHR30204:SF93">
    <property type="entry name" value="HTH MERR-TYPE DOMAIN-CONTAINING PROTEIN"/>
    <property type="match status" value="1"/>
</dbReference>
<organism evidence="3 4">
    <name type="scientific">Actinoplanes philippinensis</name>
    <dbReference type="NCBI Taxonomy" id="35752"/>
    <lineage>
        <taxon>Bacteria</taxon>
        <taxon>Bacillati</taxon>
        <taxon>Actinomycetota</taxon>
        <taxon>Actinomycetes</taxon>
        <taxon>Micromonosporales</taxon>
        <taxon>Micromonosporaceae</taxon>
        <taxon>Actinoplanes</taxon>
    </lineage>
</organism>
<evidence type="ECO:0000313" key="3">
    <source>
        <dbReference type="EMBL" id="SFF71919.1"/>
    </source>
</evidence>
<evidence type="ECO:0000313" key="4">
    <source>
        <dbReference type="Proteomes" id="UP000199645"/>
    </source>
</evidence>
<keyword evidence="4" id="KW-1185">Reference proteome</keyword>
<dbReference type="Proteomes" id="UP000199645">
    <property type="component" value="Unassembled WGS sequence"/>
</dbReference>
<dbReference type="AlphaFoldDB" id="A0A1I2L031"/>
<name>A0A1I2L031_9ACTN</name>